<keyword evidence="1 2" id="KW-0732">Signal</keyword>
<feature type="domain" description="Secretion system C-terminal sorting" evidence="3">
    <location>
        <begin position="291"/>
        <end position="356"/>
    </location>
</feature>
<dbReference type="AlphaFoldDB" id="A0A1I0YQB6"/>
<sequence length="358" mass="39734">MKSKLFFLVLLCSLKALAQIPTTNLDSEYKFTNNILDTFGTAENLTRTGSAATFTTDRFGAASNAINLAGDNLSRVPVQSATSLSMSFWVKTSTNDANYRTIMEQSQRVNTANDSSSRGWYVYLRNGIVSLSCNYLWRWTANGGLNTYTGHTGWWDCTSNTNIADNNWHHVTITITGRSYYNYAGAPNWAFENVYKIYVDNVLKNTITRTYNATTATGGNGTSSPDFLPNNNVVIGNNSYGNLAAANRYTDTIDDIRFYKTTLTPANVTSLFNESAPLSRNDFNSFSNFSIYPNPTNGIVSVRSVENIENIEILSLEGRKIKSSNEAKIDISDLSNGIYLMQIKTIDGKFGTKKLIKE</sequence>
<evidence type="ECO:0000313" key="4">
    <source>
        <dbReference type="EMBL" id="SFB15392.1"/>
    </source>
</evidence>
<protein>
    <submittedName>
        <fullName evidence="4">Por secretion system C-terminal sorting domain-containing protein</fullName>
    </submittedName>
</protein>
<feature type="chain" id="PRO_5011486660" evidence="2">
    <location>
        <begin position="19"/>
        <end position="358"/>
    </location>
</feature>
<dbReference type="Pfam" id="PF18962">
    <property type="entry name" value="Por_Secre_tail"/>
    <property type="match status" value="1"/>
</dbReference>
<feature type="signal peptide" evidence="2">
    <location>
        <begin position="1"/>
        <end position="18"/>
    </location>
</feature>
<dbReference type="Pfam" id="PF13385">
    <property type="entry name" value="Laminin_G_3"/>
    <property type="match status" value="1"/>
</dbReference>
<evidence type="ECO:0000256" key="1">
    <source>
        <dbReference type="ARBA" id="ARBA00022729"/>
    </source>
</evidence>
<evidence type="ECO:0000259" key="3">
    <source>
        <dbReference type="Pfam" id="PF18962"/>
    </source>
</evidence>
<dbReference type="EMBL" id="FOJT01000004">
    <property type="protein sequence ID" value="SFB15392.1"/>
    <property type="molecule type" value="Genomic_DNA"/>
</dbReference>
<dbReference type="SUPFAM" id="SSF49899">
    <property type="entry name" value="Concanavalin A-like lectins/glucanases"/>
    <property type="match status" value="1"/>
</dbReference>
<organism evidence="4 5">
    <name type="scientific">Flavobacterium swingsii</name>
    <dbReference type="NCBI Taxonomy" id="498292"/>
    <lineage>
        <taxon>Bacteria</taxon>
        <taxon>Pseudomonadati</taxon>
        <taxon>Bacteroidota</taxon>
        <taxon>Flavobacteriia</taxon>
        <taxon>Flavobacteriales</taxon>
        <taxon>Flavobacteriaceae</taxon>
        <taxon>Flavobacterium</taxon>
    </lineage>
</organism>
<dbReference type="STRING" id="498292.SAMN05660845_1888"/>
<dbReference type="OrthoDB" id="8901262at2"/>
<proteinExistence type="predicted"/>
<dbReference type="InterPro" id="IPR013320">
    <property type="entry name" value="ConA-like_dom_sf"/>
</dbReference>
<dbReference type="GO" id="GO:0005975">
    <property type="term" value="P:carbohydrate metabolic process"/>
    <property type="evidence" value="ECO:0007669"/>
    <property type="project" value="UniProtKB-ARBA"/>
</dbReference>
<keyword evidence="5" id="KW-1185">Reference proteome</keyword>
<name>A0A1I0YQB6_9FLAO</name>
<evidence type="ECO:0000256" key="2">
    <source>
        <dbReference type="SAM" id="SignalP"/>
    </source>
</evidence>
<dbReference type="NCBIfam" id="TIGR04183">
    <property type="entry name" value="Por_Secre_tail"/>
    <property type="match status" value="1"/>
</dbReference>
<dbReference type="Gene3D" id="2.60.120.200">
    <property type="match status" value="1"/>
</dbReference>
<reference evidence="5" key="1">
    <citation type="submission" date="2016-10" db="EMBL/GenBank/DDBJ databases">
        <authorList>
            <person name="Varghese N."/>
            <person name="Submissions S."/>
        </authorList>
    </citation>
    <scope>NUCLEOTIDE SEQUENCE [LARGE SCALE GENOMIC DNA]</scope>
    <source>
        <strain evidence="5">DSM 21789</strain>
    </source>
</reference>
<dbReference type="Proteomes" id="UP000199604">
    <property type="component" value="Unassembled WGS sequence"/>
</dbReference>
<evidence type="ECO:0000313" key="5">
    <source>
        <dbReference type="Proteomes" id="UP000199604"/>
    </source>
</evidence>
<dbReference type="InterPro" id="IPR026444">
    <property type="entry name" value="Secre_tail"/>
</dbReference>
<accession>A0A1I0YQB6</accession>
<gene>
    <name evidence="4" type="ORF">SAMN05660845_1888</name>
</gene>
<dbReference type="RefSeq" id="WP_091476567.1">
    <property type="nucleotide sequence ID" value="NZ_FOJT01000004.1"/>
</dbReference>
<dbReference type="GO" id="GO:0004553">
    <property type="term" value="F:hydrolase activity, hydrolyzing O-glycosyl compounds"/>
    <property type="evidence" value="ECO:0007669"/>
    <property type="project" value="UniProtKB-ARBA"/>
</dbReference>